<name>A0A382BQD3_9ZZZZ</name>
<reference evidence="12" key="1">
    <citation type="submission" date="2018-05" db="EMBL/GenBank/DDBJ databases">
        <authorList>
            <person name="Lanie J.A."/>
            <person name="Ng W.-L."/>
            <person name="Kazmierczak K.M."/>
            <person name="Andrzejewski T.M."/>
            <person name="Davidsen T.M."/>
            <person name="Wayne K.J."/>
            <person name="Tettelin H."/>
            <person name="Glass J.I."/>
            <person name="Rusch D."/>
            <person name="Podicherti R."/>
            <person name="Tsui H.-C.T."/>
            <person name="Winkler M.E."/>
        </authorList>
    </citation>
    <scope>NUCLEOTIDE SEQUENCE</scope>
</reference>
<feature type="domain" description="ABC transmembrane type-1" evidence="11">
    <location>
        <begin position="52"/>
        <end position="334"/>
    </location>
</feature>
<dbReference type="GO" id="GO:0005524">
    <property type="term" value="F:ATP binding"/>
    <property type="evidence" value="ECO:0007669"/>
    <property type="project" value="UniProtKB-KW"/>
</dbReference>
<dbReference type="PANTHER" id="PTHR43394">
    <property type="entry name" value="ATP-DEPENDENT PERMEASE MDL1, MITOCHONDRIAL"/>
    <property type="match status" value="1"/>
</dbReference>
<keyword evidence="6" id="KW-0067">ATP-binding</keyword>
<keyword evidence="2" id="KW-0813">Transport</keyword>
<dbReference type="FunFam" id="1.20.1560.10:FF:000011">
    <property type="entry name" value="Multidrug ABC transporter ATP-binding protein"/>
    <property type="match status" value="1"/>
</dbReference>
<gene>
    <name evidence="12" type="ORF">METZ01_LOCUS168615</name>
</gene>
<feature type="transmembrane region" description="Helical" evidence="9">
    <location>
        <begin position="269"/>
        <end position="293"/>
    </location>
</feature>
<evidence type="ECO:0000256" key="5">
    <source>
        <dbReference type="ARBA" id="ARBA00022741"/>
    </source>
</evidence>
<feature type="transmembrane region" description="Helical" evidence="9">
    <location>
        <begin position="167"/>
        <end position="185"/>
    </location>
</feature>
<dbReference type="Pfam" id="PF00005">
    <property type="entry name" value="ABC_tran"/>
    <property type="match status" value="1"/>
</dbReference>
<dbReference type="AlphaFoldDB" id="A0A382BQD3"/>
<dbReference type="Pfam" id="PF00664">
    <property type="entry name" value="ABC_membrane"/>
    <property type="match status" value="1"/>
</dbReference>
<evidence type="ECO:0000259" key="10">
    <source>
        <dbReference type="PROSITE" id="PS50893"/>
    </source>
</evidence>
<feature type="transmembrane region" description="Helical" evidence="9">
    <location>
        <begin position="47"/>
        <end position="71"/>
    </location>
</feature>
<comment type="subcellular location">
    <subcellularLocation>
        <location evidence="1">Cell membrane</location>
        <topology evidence="1">Multi-pass membrane protein</topology>
    </subcellularLocation>
</comment>
<dbReference type="PANTHER" id="PTHR43394:SF1">
    <property type="entry name" value="ATP-BINDING CASSETTE SUB-FAMILY B MEMBER 10, MITOCHONDRIAL"/>
    <property type="match status" value="1"/>
</dbReference>
<dbReference type="InterPro" id="IPR027417">
    <property type="entry name" value="P-loop_NTPase"/>
</dbReference>
<organism evidence="12">
    <name type="scientific">marine metagenome</name>
    <dbReference type="NCBI Taxonomy" id="408172"/>
    <lineage>
        <taxon>unclassified sequences</taxon>
        <taxon>metagenomes</taxon>
        <taxon>ecological metagenomes</taxon>
    </lineage>
</organism>
<evidence type="ECO:0000256" key="4">
    <source>
        <dbReference type="ARBA" id="ARBA00022692"/>
    </source>
</evidence>
<dbReference type="InterPro" id="IPR036640">
    <property type="entry name" value="ABC1_TM_sf"/>
</dbReference>
<keyword evidence="8 9" id="KW-0472">Membrane</keyword>
<dbReference type="InterPro" id="IPR039421">
    <property type="entry name" value="Type_1_exporter"/>
</dbReference>
<keyword evidence="4 9" id="KW-0812">Transmembrane</keyword>
<dbReference type="SUPFAM" id="SSF52540">
    <property type="entry name" value="P-loop containing nucleoside triphosphate hydrolases"/>
    <property type="match status" value="1"/>
</dbReference>
<dbReference type="PROSITE" id="PS00211">
    <property type="entry name" value="ABC_TRANSPORTER_1"/>
    <property type="match status" value="1"/>
</dbReference>
<dbReference type="InterPro" id="IPR011527">
    <property type="entry name" value="ABC1_TM_dom"/>
</dbReference>
<dbReference type="Gene3D" id="1.20.1560.10">
    <property type="entry name" value="ABC transporter type 1, transmembrane domain"/>
    <property type="match status" value="1"/>
</dbReference>
<feature type="transmembrane region" description="Helical" evidence="9">
    <location>
        <begin position="191"/>
        <end position="209"/>
    </location>
</feature>
<dbReference type="InterPro" id="IPR003593">
    <property type="entry name" value="AAA+_ATPase"/>
</dbReference>
<dbReference type="Gene3D" id="3.40.50.300">
    <property type="entry name" value="P-loop containing nucleotide triphosphate hydrolases"/>
    <property type="match status" value="1"/>
</dbReference>
<evidence type="ECO:0000256" key="7">
    <source>
        <dbReference type="ARBA" id="ARBA00022989"/>
    </source>
</evidence>
<keyword evidence="5" id="KW-0547">Nucleotide-binding</keyword>
<feature type="non-terminal residue" evidence="12">
    <location>
        <position position="1"/>
    </location>
</feature>
<dbReference type="GO" id="GO:0016887">
    <property type="term" value="F:ATP hydrolysis activity"/>
    <property type="evidence" value="ECO:0007669"/>
    <property type="project" value="InterPro"/>
</dbReference>
<dbReference type="CDD" id="cd18544">
    <property type="entry name" value="ABC_6TM_TmrA_like"/>
    <property type="match status" value="1"/>
</dbReference>
<feature type="transmembrane region" description="Helical" evidence="9">
    <location>
        <begin position="91"/>
        <end position="112"/>
    </location>
</feature>
<protein>
    <recommendedName>
        <fullName evidence="13">ABC transporter ATP-binding protein</fullName>
    </recommendedName>
</protein>
<evidence type="ECO:0000256" key="2">
    <source>
        <dbReference type="ARBA" id="ARBA00022448"/>
    </source>
</evidence>
<evidence type="ECO:0000313" key="12">
    <source>
        <dbReference type="EMBL" id="SVB15761.1"/>
    </source>
</evidence>
<feature type="domain" description="ABC transporter" evidence="10">
    <location>
        <begin position="368"/>
        <end position="602"/>
    </location>
</feature>
<dbReference type="SUPFAM" id="SSF90123">
    <property type="entry name" value="ABC transporter transmembrane region"/>
    <property type="match status" value="1"/>
</dbReference>
<evidence type="ECO:0000256" key="1">
    <source>
        <dbReference type="ARBA" id="ARBA00004651"/>
    </source>
</evidence>
<dbReference type="PROSITE" id="PS50893">
    <property type="entry name" value="ABC_TRANSPORTER_2"/>
    <property type="match status" value="1"/>
</dbReference>
<evidence type="ECO:0000256" key="6">
    <source>
        <dbReference type="ARBA" id="ARBA00022840"/>
    </source>
</evidence>
<evidence type="ECO:0000256" key="8">
    <source>
        <dbReference type="ARBA" id="ARBA00023136"/>
    </source>
</evidence>
<keyword evidence="7 9" id="KW-1133">Transmembrane helix</keyword>
<evidence type="ECO:0000256" key="3">
    <source>
        <dbReference type="ARBA" id="ARBA00022475"/>
    </source>
</evidence>
<dbReference type="InterPro" id="IPR003439">
    <property type="entry name" value="ABC_transporter-like_ATP-bd"/>
</dbReference>
<keyword evidence="3" id="KW-1003">Cell membrane</keyword>
<dbReference type="InterPro" id="IPR017871">
    <property type="entry name" value="ABC_transporter-like_CS"/>
</dbReference>
<evidence type="ECO:0000259" key="11">
    <source>
        <dbReference type="PROSITE" id="PS50929"/>
    </source>
</evidence>
<dbReference type="PROSITE" id="PS50929">
    <property type="entry name" value="ABC_TM1F"/>
    <property type="match status" value="1"/>
</dbReference>
<proteinExistence type="predicted"/>
<dbReference type="FunFam" id="3.40.50.300:FF:000221">
    <property type="entry name" value="Multidrug ABC transporter ATP-binding protein"/>
    <property type="match status" value="1"/>
</dbReference>
<sequence length="615" mass="69837">CGPVPESATGQGNGDPPLMNKVYIENLQDRYRDWVLFKRVLVHLKPYSQWVALAIVLLLGVSLLNLAGPYLTKIVIDDYIKTSDYDGLDVIAGLYLAVLIASFVFQFFQNYLMQYIGQKVMFDLRSKVFAHLHKMSFSYFDKNPIGKMITRVVSDVEVLNEMLTSGLILIFSDLFTLIGIFAVMLYLDWRLTLVVCMVFPLLAGVTRLYRVRARDALRKNRAYVSELNSYLEENLSGMDTVQCFNREKANLKKFEGISRDRLKEDLRTVYYNALYMPSIDFFNSLAVGMIIWYGGGRFVQDEIQLGILVAFIQYLQKFFEPIRDLAEKFNIIQTAMASSERIFELLDTPEQIPDSVPPHSDFKIQGAVEFKNVWFAYNDENFILKDISFSLSEGESLAIVGATGSGKSTLVNVLCRFYDIQKGDIRFDGKSIRDINKYDLRRQIALVQQDVFLFSGNILDNIRLGNRQIGQEEIESISQAVSSHNFINSLPFKYEQELKEGGVGISSGQRQLLSFARALAVRPRILVLDEATSSVDPETESQIQKGIGELTLGRTSIIIAHRLSTLLHADKILVLKHGKILEFGPRKELLQQKGVFYKLCQSQLQSQRLTPGNEG</sequence>
<accession>A0A382BQD3</accession>
<dbReference type="GO" id="GO:0015421">
    <property type="term" value="F:ABC-type oligopeptide transporter activity"/>
    <property type="evidence" value="ECO:0007669"/>
    <property type="project" value="TreeGrafter"/>
</dbReference>
<evidence type="ECO:0000256" key="9">
    <source>
        <dbReference type="SAM" id="Phobius"/>
    </source>
</evidence>
<dbReference type="EMBL" id="UINC01030794">
    <property type="protein sequence ID" value="SVB15761.1"/>
    <property type="molecule type" value="Genomic_DNA"/>
</dbReference>
<evidence type="ECO:0008006" key="13">
    <source>
        <dbReference type="Google" id="ProtNLM"/>
    </source>
</evidence>
<dbReference type="GO" id="GO:0005886">
    <property type="term" value="C:plasma membrane"/>
    <property type="evidence" value="ECO:0007669"/>
    <property type="project" value="UniProtKB-SubCell"/>
</dbReference>
<dbReference type="SMART" id="SM00382">
    <property type="entry name" value="AAA"/>
    <property type="match status" value="1"/>
</dbReference>